<dbReference type="AlphaFoldDB" id="A0AAU6SEP2"/>
<reference evidence="1" key="1">
    <citation type="submission" date="2024-04" db="EMBL/GenBank/DDBJ databases">
        <authorList>
            <person name="Roder T."/>
            <person name="Oberhansli S."/>
            <person name="Kreuzer M."/>
        </authorList>
    </citation>
    <scope>NUCLEOTIDE SEQUENCE</scope>
    <source>
        <strain evidence="1">LWS13-1.2</strain>
    </source>
</reference>
<protein>
    <submittedName>
        <fullName evidence="1">Uncharacterized protein</fullName>
    </submittedName>
</protein>
<proteinExistence type="predicted"/>
<gene>
    <name evidence="1" type="ORF">MRBLWS13_002988</name>
</gene>
<dbReference type="RefSeq" id="WP_349426130.1">
    <property type="nucleotide sequence ID" value="NZ_CP151632.1"/>
</dbReference>
<dbReference type="EMBL" id="CP151632">
    <property type="protein sequence ID" value="WZO35292.1"/>
    <property type="molecule type" value="Genomic_DNA"/>
</dbReference>
<accession>A0AAU6SEP2</accession>
<organism evidence="1">
    <name type="scientific">Microbacterium sp. LWS13-1.2</name>
    <dbReference type="NCBI Taxonomy" id="3135264"/>
    <lineage>
        <taxon>Bacteria</taxon>
        <taxon>Bacillati</taxon>
        <taxon>Actinomycetota</taxon>
        <taxon>Actinomycetes</taxon>
        <taxon>Micrococcales</taxon>
        <taxon>Microbacteriaceae</taxon>
        <taxon>Microbacterium</taxon>
    </lineage>
</organism>
<sequence length="98" mass="10915">MRASRGACEMTHGAVLDHSGRLDTRTFREVAGLGKEDEAVGRILLGARTPARCALLVDWDSWWAVEMAGGPNRNLRYLPRMRRSASMRVARTCSRVVT</sequence>
<name>A0AAU6SEP2_9MICO</name>
<evidence type="ECO:0000313" key="1">
    <source>
        <dbReference type="EMBL" id="WZO35292.1"/>
    </source>
</evidence>